<reference evidence="1 2" key="1">
    <citation type="journal article" date="2013" name="PLoS Genet.">
        <title>Comparative genome structure, secondary metabolite, and effector coding capacity across Cochliobolus pathogens.</title>
        <authorList>
            <person name="Condon B.J."/>
            <person name="Leng Y."/>
            <person name="Wu D."/>
            <person name="Bushley K.E."/>
            <person name="Ohm R.A."/>
            <person name="Otillar R."/>
            <person name="Martin J."/>
            <person name="Schackwitz W."/>
            <person name="Grimwood J."/>
            <person name="MohdZainudin N."/>
            <person name="Xue C."/>
            <person name="Wang R."/>
            <person name="Manning V.A."/>
            <person name="Dhillon B."/>
            <person name="Tu Z.J."/>
            <person name="Steffenson B.J."/>
            <person name="Salamov A."/>
            <person name="Sun H."/>
            <person name="Lowry S."/>
            <person name="LaButti K."/>
            <person name="Han J."/>
            <person name="Copeland A."/>
            <person name="Lindquist E."/>
            <person name="Barry K."/>
            <person name="Schmutz J."/>
            <person name="Baker S.E."/>
            <person name="Ciuffetti L.M."/>
            <person name="Grigoriev I.V."/>
            <person name="Zhong S."/>
            <person name="Turgeon B.G."/>
        </authorList>
    </citation>
    <scope>NUCLEOTIDE SEQUENCE [LARGE SCALE GENOMIC DNA]</scope>
    <source>
        <strain evidence="1 2">ATCC 44560</strain>
    </source>
</reference>
<feature type="non-terminal residue" evidence="1">
    <location>
        <position position="1"/>
    </location>
</feature>
<accession>W6YWY0</accession>
<dbReference type="Proteomes" id="UP000054032">
    <property type="component" value="Unassembled WGS sequence"/>
</dbReference>
<name>W6YWY0_COCMI</name>
<proteinExistence type="predicted"/>
<evidence type="ECO:0000313" key="2">
    <source>
        <dbReference type="Proteomes" id="UP000054032"/>
    </source>
</evidence>
<dbReference type="GeneID" id="19118520"/>
<keyword evidence="2" id="KW-1185">Reference proteome</keyword>
<gene>
    <name evidence="1" type="ORF">COCMIDRAFT_104503</name>
</gene>
<dbReference type="KEGG" id="bor:COCMIDRAFT_104503"/>
<dbReference type="RefSeq" id="XP_007691410.1">
    <property type="nucleotide sequence ID" value="XM_007693220.1"/>
</dbReference>
<organism evidence="1 2">
    <name type="scientific">Bipolaris oryzae ATCC 44560</name>
    <dbReference type="NCBI Taxonomy" id="930090"/>
    <lineage>
        <taxon>Eukaryota</taxon>
        <taxon>Fungi</taxon>
        <taxon>Dikarya</taxon>
        <taxon>Ascomycota</taxon>
        <taxon>Pezizomycotina</taxon>
        <taxon>Dothideomycetes</taxon>
        <taxon>Pleosporomycetidae</taxon>
        <taxon>Pleosporales</taxon>
        <taxon>Pleosporineae</taxon>
        <taxon>Pleosporaceae</taxon>
        <taxon>Bipolaris</taxon>
    </lineage>
</organism>
<protein>
    <submittedName>
        <fullName evidence="1">Uncharacterized protein</fullName>
    </submittedName>
</protein>
<dbReference type="AlphaFoldDB" id="W6YWY0"/>
<dbReference type="HOGENOM" id="CLU_3019760_0_0_1"/>
<sequence>DMAAGVGESGYVGAMGCGAVKSVIHEATWRGCAGTMTRAAKLTEGLRGFSSLAAQE</sequence>
<evidence type="ECO:0000313" key="1">
    <source>
        <dbReference type="EMBL" id="EUC42060.1"/>
    </source>
</evidence>
<dbReference type="EMBL" id="KI964074">
    <property type="protein sequence ID" value="EUC42060.1"/>
    <property type="molecule type" value="Genomic_DNA"/>
</dbReference>